<evidence type="ECO:0000313" key="2">
    <source>
        <dbReference type="EMBL" id="ATW58194.1"/>
    </source>
</evidence>
<feature type="region of interest" description="Disordered" evidence="1">
    <location>
        <begin position="1"/>
        <end position="33"/>
    </location>
</feature>
<feature type="compositionally biased region" description="Polar residues" evidence="1">
    <location>
        <begin position="13"/>
        <end position="30"/>
    </location>
</feature>
<evidence type="ECO:0000256" key="1">
    <source>
        <dbReference type="SAM" id="MobiDB-lite"/>
    </source>
</evidence>
<evidence type="ECO:0000313" key="3">
    <source>
        <dbReference type="Proteomes" id="UP000240374"/>
    </source>
</evidence>
<dbReference type="Proteomes" id="UP000240374">
    <property type="component" value="Segment"/>
</dbReference>
<proteinExistence type="predicted"/>
<reference evidence="2" key="1">
    <citation type="submission" date="2018-04" db="EMBL/GenBank/DDBJ databases">
        <authorList>
            <person name="Djurhuus A.M."/>
            <person name="Carstens A.B."/>
            <person name="Hansen L.H."/>
        </authorList>
    </citation>
    <scope>NUCLEOTIDE SEQUENCE</scope>
</reference>
<dbReference type="EMBL" id="MG018929">
    <property type="protein sequence ID" value="ATW58194.1"/>
    <property type="molecule type" value="Genomic_DNA"/>
</dbReference>
<protein>
    <submittedName>
        <fullName evidence="2">Uncharacterized protein</fullName>
    </submittedName>
</protein>
<name>A0A2H4P7N3_9CAUD</name>
<sequence length="732" mass="81301">MADERQQVGLGQVNAQRSSSVAQNAVQPTRQRGVDTTGAQIMGALSQFAGQIDEVAQMELQKSIAEDKIKQSAIAAQDTYKSQAERAGLTKDATVAGRQAYNSIVGQHDVLEANNRLVQAKQDSPDMSDEDFKKMQEKEYSPLIKQYGVDKWTLGNLTDTIAQSQAPLVRVTEGITSEYRGQKRQEALNISIQDMMGDPAADINHIVQKEIPARAAMMGVSEFTMKKMLMQTAVSRANNGDIRLIDELDKTDWSKGSAILTTGREQYQQWRAKELAPVIGDQMGTIEMKALNGEASWGSTKKQMENMNAEYPNTYSASAFASMKVRMDAAARQRAKEAKMMTQASEAMYKQDAIPLAMDNSYSQADKTKIVKQFDGWIAEKNKELISQGKTPDEANAITLQYGMNWSRANRIPLPQVKSNIEAAINYNPDDYKGQELPVYMKQSLNALKRLDKATMGVYLGNDDATFAMNFQHFSQNMDDTAAFARAKQIRDNPYRVTSEMRTSQAESVETAVDNAMTPSKLSVMGSWIGLTDPKTVPDWQRKQIASRVQADAESRLYSGGYNTDSNAQFAVESSVAQMTQTFNGTMMNAPANKLRQNMAPIDPETGKPKGAVTPEQINNAMEAYTRTLMPQLQKESGKELEDSDISFDFNSDGSMFRILDKDGEQIGGNHLTHEAGEIGRKADLEKLREMSKKGQAKRKQTQEETQEELFRTINNNPLFNTGGGDLFDTRT</sequence>
<organism evidence="2 3">
    <name type="scientific">Pseudomonas phage uligo</name>
    <dbReference type="NCBI Taxonomy" id="2048979"/>
    <lineage>
        <taxon>Viruses</taxon>
        <taxon>Duplodnaviria</taxon>
        <taxon>Heunggongvirae</taxon>
        <taxon>Uroviricota</taxon>
        <taxon>Caudoviricetes</taxon>
        <taxon>Autographivirales</taxon>
        <taxon>Autosignataviridae</taxon>
        <taxon>Colwellvirinae</taxon>
        <taxon>Uliginvirus</taxon>
        <taxon>Uliginvirus uligo</taxon>
    </lineage>
</organism>
<keyword evidence="3" id="KW-1185">Reference proteome</keyword>
<accession>A0A2H4P7N3</accession>